<proteinExistence type="predicted"/>
<evidence type="ECO:0000313" key="3">
    <source>
        <dbReference type="Proteomes" id="UP000214720"/>
    </source>
</evidence>
<dbReference type="NCBIfam" id="NF033510">
    <property type="entry name" value="Ca_tandemer"/>
    <property type="match status" value="2"/>
</dbReference>
<dbReference type="EMBL" id="MTHB01000293">
    <property type="protein sequence ID" value="OXC71817.1"/>
    <property type="molecule type" value="Genomic_DNA"/>
</dbReference>
<feature type="domain" description="Bacterial Ig-like" evidence="1">
    <location>
        <begin position="140"/>
        <end position="222"/>
    </location>
</feature>
<dbReference type="OrthoDB" id="8824730at2"/>
<comment type="caution">
    <text evidence="2">The sequence shown here is derived from an EMBL/GenBank/DDBJ whole genome shotgun (WGS) entry which is preliminary data.</text>
</comment>
<reference evidence="3" key="1">
    <citation type="submission" date="2017-01" db="EMBL/GenBank/DDBJ databases">
        <title>Genome Analysis of Deinococcus marmoris KOPRI26562.</title>
        <authorList>
            <person name="Kim J.H."/>
            <person name="Oh H.-M."/>
        </authorList>
    </citation>
    <scope>NUCLEOTIDE SEQUENCE [LARGE SCALE GENOMIC DNA]</scope>
    <source>
        <strain evidence="3">PAMC 26633</strain>
    </source>
</reference>
<evidence type="ECO:0000259" key="1">
    <source>
        <dbReference type="Pfam" id="PF19077"/>
    </source>
</evidence>
<gene>
    <name evidence="2" type="ORF">BSU04_45095</name>
</gene>
<dbReference type="Gene3D" id="3.30.420.430">
    <property type="match status" value="2"/>
</dbReference>
<sequence length="553" mass="55826">MSTILKASQTPIRSVVDTVVPSTPTIFSVLDPNVGSLDPNGTSTSARPLLGGGGVAGDVVTVFDNGVAIGSAVVGSNGSWHLTPTADMSNGFHALTATDTNPAGAVSHASAAFDLTIGVVLPLPSAPVITDIFANDGPLTGNVAAGGLSTDGHPAINGTGHAGDTINIFDNSTLLGTTVVNSEGNWSFMPAAALANGAHNLHATETNATGTSLASAAYPFSVTYIMITGVYDAQNQLVPSGGTTEGAVTVKGWISDPSIGTNFTNIEVMGGDISNWSRMYQLPLTIVGNAFSVQLSKDTFTGLAGAAGHLGSGTYSLGVQASGSMGNVITMADPRLTYTITDDFNATLPTIAATHVDTSAVVDNAALLATHAGVAPVAPQAEQHVVVGEHGTFNGATGNVTVDLSVDPAAYFKQASAHIQGGESGVHALHLTGDHQVLDLTSLTGTTAAAKVSGIEAVDLGGAHNMLKLSLVDVLNLAETDLFQKDGKAQMLVNGSNGDSVDLSNAHIAGVADGHWMQGGTAQVGGVTYNVYEHSGAHAELLVQQGVQIALHG</sequence>
<dbReference type="Proteomes" id="UP000214720">
    <property type="component" value="Unassembled WGS sequence"/>
</dbReference>
<dbReference type="AlphaFoldDB" id="A0A226WM15"/>
<name>A0A226WM15_CABSO</name>
<evidence type="ECO:0000313" key="2">
    <source>
        <dbReference type="EMBL" id="OXC71817.1"/>
    </source>
</evidence>
<dbReference type="InterPro" id="IPR044016">
    <property type="entry name" value="Big_13"/>
</dbReference>
<organism evidence="2 3">
    <name type="scientific">Caballeronia sordidicola</name>
    <name type="common">Burkholderia sordidicola</name>
    <dbReference type="NCBI Taxonomy" id="196367"/>
    <lineage>
        <taxon>Bacteria</taxon>
        <taxon>Pseudomonadati</taxon>
        <taxon>Pseudomonadota</taxon>
        <taxon>Betaproteobacteria</taxon>
        <taxon>Burkholderiales</taxon>
        <taxon>Burkholderiaceae</taxon>
        <taxon>Caballeronia</taxon>
    </lineage>
</organism>
<protein>
    <submittedName>
        <fullName evidence="2">Large repetitive protein</fullName>
    </submittedName>
</protein>
<feature type="domain" description="Bacterial Ig-like" evidence="1">
    <location>
        <begin position="32"/>
        <end position="117"/>
    </location>
</feature>
<dbReference type="Pfam" id="PF19077">
    <property type="entry name" value="Big_13"/>
    <property type="match status" value="2"/>
</dbReference>
<dbReference type="RefSeq" id="WP_144021530.1">
    <property type="nucleotide sequence ID" value="NZ_MTHB01000293.1"/>
</dbReference>
<accession>A0A226WM15</accession>